<evidence type="ECO:0000313" key="7">
    <source>
        <dbReference type="Proteomes" id="UP001300502"/>
    </source>
</evidence>
<evidence type="ECO:0000256" key="1">
    <source>
        <dbReference type="ARBA" id="ARBA00011063"/>
    </source>
</evidence>
<dbReference type="GO" id="GO:0004725">
    <property type="term" value="F:protein tyrosine phosphatase activity"/>
    <property type="evidence" value="ECO:0007669"/>
    <property type="project" value="InterPro"/>
</dbReference>
<evidence type="ECO:0000259" key="5">
    <source>
        <dbReference type="SMART" id="SM00226"/>
    </source>
</evidence>
<feature type="active site" description="Nucleophile" evidence="4">
    <location>
        <position position="15"/>
    </location>
</feature>
<dbReference type="PRINTS" id="PR00719">
    <property type="entry name" value="LMWPTPASE"/>
</dbReference>
<dbReference type="AlphaFoldDB" id="A0AAV9ICV8"/>
<dbReference type="EMBL" id="JANCYU010000028">
    <property type="protein sequence ID" value="KAK4525143.1"/>
    <property type="molecule type" value="Genomic_DNA"/>
</dbReference>
<dbReference type="PANTHER" id="PTHR47439:SF1">
    <property type="entry name" value="ACID PHOSPHATASE"/>
    <property type="match status" value="1"/>
</dbReference>
<sequence>MDNSSSVPVRVLFVCLGNICRSPSAENIFRHLVKTKGLDSHFECDSCGTGAWHAGESPHPKALATARKRNIPMTGRARALRDQDVQRFDYILAMDRSNLRDVQELVSRHKSRNDNNSDKPKVELLLKYAKNKSRAEECHWEVPDPFYGFLSGGVYGGDEEFEFVFDLLEDACEGLLETIIRSKGWNVPSGKA</sequence>
<dbReference type="CDD" id="cd16343">
    <property type="entry name" value="LMWPTP"/>
    <property type="match status" value="1"/>
</dbReference>
<keyword evidence="7" id="KW-1185">Reference proteome</keyword>
<evidence type="ECO:0000256" key="3">
    <source>
        <dbReference type="ARBA" id="ARBA00022801"/>
    </source>
</evidence>
<dbReference type="SMART" id="SM00226">
    <property type="entry name" value="LMWPc"/>
    <property type="match status" value="1"/>
</dbReference>
<reference evidence="6 7" key="1">
    <citation type="submission" date="2022-07" db="EMBL/GenBank/DDBJ databases">
        <title>Genome-wide signatures of adaptation to extreme environments.</title>
        <authorList>
            <person name="Cho C.H."/>
            <person name="Yoon H.S."/>
        </authorList>
    </citation>
    <scope>NUCLEOTIDE SEQUENCE [LARGE SCALE GENOMIC DNA]</scope>
    <source>
        <strain evidence="6 7">108.79 E11</strain>
    </source>
</reference>
<dbReference type="SUPFAM" id="SSF52788">
    <property type="entry name" value="Phosphotyrosine protein phosphatases I"/>
    <property type="match status" value="1"/>
</dbReference>
<dbReference type="PANTHER" id="PTHR47439">
    <property type="entry name" value="LOW MOLECULAR WEIGHT PHOSPHOTYROSINE PROTEIN PHOSPHATASE-RELATED"/>
    <property type="match status" value="1"/>
</dbReference>
<dbReference type="InterPro" id="IPR023485">
    <property type="entry name" value="Ptyr_pPase"/>
</dbReference>
<dbReference type="GO" id="GO:0003993">
    <property type="term" value="F:acid phosphatase activity"/>
    <property type="evidence" value="ECO:0007669"/>
    <property type="project" value="UniProtKB-EC"/>
</dbReference>
<dbReference type="InterPro" id="IPR036196">
    <property type="entry name" value="Ptyr_pPase_sf"/>
</dbReference>
<dbReference type="InterPro" id="IPR052995">
    <property type="entry name" value="LMW-PTP"/>
</dbReference>
<feature type="domain" description="Phosphotyrosine protein phosphatase I" evidence="5">
    <location>
        <begin position="9"/>
        <end position="178"/>
    </location>
</feature>
<name>A0AAV9ICV8_9RHOD</name>
<proteinExistence type="inferred from homology"/>
<dbReference type="Proteomes" id="UP001300502">
    <property type="component" value="Unassembled WGS sequence"/>
</dbReference>
<comment type="similarity">
    <text evidence="1">Belongs to the low molecular weight phosphotyrosine protein phosphatase family.</text>
</comment>
<evidence type="ECO:0000256" key="4">
    <source>
        <dbReference type="PIRSR" id="PIRSR617867-1"/>
    </source>
</evidence>
<evidence type="ECO:0000313" key="6">
    <source>
        <dbReference type="EMBL" id="KAK4525143.1"/>
    </source>
</evidence>
<organism evidence="6 7">
    <name type="scientific">Galdieria yellowstonensis</name>
    <dbReference type="NCBI Taxonomy" id="3028027"/>
    <lineage>
        <taxon>Eukaryota</taxon>
        <taxon>Rhodophyta</taxon>
        <taxon>Bangiophyceae</taxon>
        <taxon>Galdieriales</taxon>
        <taxon>Galdieriaceae</taxon>
        <taxon>Galdieria</taxon>
    </lineage>
</organism>
<dbReference type="Pfam" id="PF01451">
    <property type="entry name" value="LMWPc"/>
    <property type="match status" value="1"/>
</dbReference>
<evidence type="ECO:0000256" key="2">
    <source>
        <dbReference type="ARBA" id="ARBA00012646"/>
    </source>
</evidence>
<protein>
    <recommendedName>
        <fullName evidence="2">acid phosphatase</fullName>
        <ecNumber evidence="2">3.1.3.2</ecNumber>
    </recommendedName>
</protein>
<comment type="caution">
    <text evidence="6">The sequence shown here is derived from an EMBL/GenBank/DDBJ whole genome shotgun (WGS) entry which is preliminary data.</text>
</comment>
<feature type="active site" description="Proton donor" evidence="4">
    <location>
        <position position="144"/>
    </location>
</feature>
<dbReference type="Gene3D" id="3.40.50.2300">
    <property type="match status" value="1"/>
</dbReference>
<feature type="active site" evidence="4">
    <location>
        <position position="21"/>
    </location>
</feature>
<accession>A0AAV9ICV8</accession>
<dbReference type="EC" id="3.1.3.2" evidence="2"/>
<keyword evidence="3" id="KW-0378">Hydrolase</keyword>
<gene>
    <name evidence="6" type="ORF">GAYE_SCF08G3049</name>
</gene>
<dbReference type="InterPro" id="IPR017867">
    <property type="entry name" value="Tyr_phospatase_low_mol_wt"/>
</dbReference>